<dbReference type="InterPro" id="IPR036322">
    <property type="entry name" value="WD40_repeat_dom_sf"/>
</dbReference>
<dbReference type="PANTHER" id="PTHR22746:SF10">
    <property type="entry name" value="GUANINE NUCLEOTIDE EXCHANGE FACTOR SUBUNIT RIC1"/>
    <property type="match status" value="1"/>
</dbReference>
<dbReference type="GO" id="GO:0005829">
    <property type="term" value="C:cytosol"/>
    <property type="evidence" value="ECO:0007669"/>
    <property type="project" value="TreeGrafter"/>
</dbReference>
<feature type="compositionally biased region" description="Low complexity" evidence="3">
    <location>
        <begin position="247"/>
        <end position="260"/>
    </location>
</feature>
<protein>
    <submittedName>
        <fullName evidence="5">Ric1-domain-containing protein</fullName>
    </submittedName>
</protein>
<dbReference type="Pfam" id="PF07064">
    <property type="entry name" value="RIC1"/>
    <property type="match status" value="1"/>
</dbReference>
<gene>
    <name evidence="5" type="ORF">LCOR_07402.1</name>
</gene>
<comment type="subcellular location">
    <subcellularLocation>
        <location evidence="1">Membrane</location>
    </subcellularLocation>
</comment>
<accession>A0A068S1T3</accession>
<keyword evidence="6" id="KW-1185">Reference proteome</keyword>
<dbReference type="SUPFAM" id="SSF50978">
    <property type="entry name" value="WD40 repeat-like"/>
    <property type="match status" value="1"/>
</dbReference>
<dbReference type="OrthoDB" id="67540at2759"/>
<evidence type="ECO:0000313" key="5">
    <source>
        <dbReference type="EMBL" id="CDH56343.1"/>
    </source>
</evidence>
<feature type="region of interest" description="Disordered" evidence="3">
    <location>
        <begin position="239"/>
        <end position="267"/>
    </location>
</feature>
<dbReference type="PANTHER" id="PTHR22746">
    <property type="entry name" value="RAB6A-GEF COMPLEX PARTNER PROTEIN 1"/>
    <property type="match status" value="1"/>
</dbReference>
<dbReference type="GO" id="GO:0034066">
    <property type="term" value="C:Ric1-Rgp1 guanyl-nucleotide exchange factor complex"/>
    <property type="evidence" value="ECO:0007669"/>
    <property type="project" value="InterPro"/>
</dbReference>
<dbReference type="Pfam" id="PF25440">
    <property type="entry name" value="Beta-prop_RIC1_2nd"/>
    <property type="match status" value="1"/>
</dbReference>
<feature type="domain" description="RIC1 C-terminal alpha solenoid region" evidence="4">
    <location>
        <begin position="911"/>
        <end position="1078"/>
    </location>
</feature>
<dbReference type="Proteomes" id="UP000027586">
    <property type="component" value="Unassembled WGS sequence"/>
</dbReference>
<evidence type="ECO:0000313" key="6">
    <source>
        <dbReference type="Proteomes" id="UP000027586"/>
    </source>
</evidence>
<dbReference type="GO" id="GO:0042147">
    <property type="term" value="P:retrograde transport, endosome to Golgi"/>
    <property type="evidence" value="ECO:0007669"/>
    <property type="project" value="TreeGrafter"/>
</dbReference>
<dbReference type="GO" id="GO:0000139">
    <property type="term" value="C:Golgi membrane"/>
    <property type="evidence" value="ECO:0007669"/>
    <property type="project" value="TreeGrafter"/>
</dbReference>
<dbReference type="STRING" id="1263082.A0A068S1T3"/>
<evidence type="ECO:0000256" key="2">
    <source>
        <dbReference type="ARBA" id="ARBA00023136"/>
    </source>
</evidence>
<dbReference type="InterPro" id="IPR009771">
    <property type="entry name" value="RIC1_C"/>
</dbReference>
<evidence type="ECO:0000259" key="4">
    <source>
        <dbReference type="Pfam" id="PF07064"/>
    </source>
</evidence>
<reference evidence="5" key="1">
    <citation type="submission" date="2013-08" db="EMBL/GenBank/DDBJ databases">
        <title>Gene expansion shapes genome architecture in the human pathogen Lichtheimia corymbifera: an evolutionary genomics analysis in the ancient terrestrial Mucorales (Mucoromycotina).</title>
        <authorList>
            <person name="Schwartze V.U."/>
            <person name="Winter S."/>
            <person name="Shelest E."/>
            <person name="Marcet-Houben M."/>
            <person name="Horn F."/>
            <person name="Wehner S."/>
            <person name="Hoffmann K."/>
            <person name="Riege K."/>
            <person name="Sammeth M."/>
            <person name="Nowrousian M."/>
            <person name="Valiante V."/>
            <person name="Linde J."/>
            <person name="Jacobsen I.D."/>
            <person name="Marz M."/>
            <person name="Brakhage A.A."/>
            <person name="Gabaldon T."/>
            <person name="Bocker S."/>
            <person name="Voigt K."/>
        </authorList>
    </citation>
    <scope>NUCLEOTIDE SEQUENCE [LARGE SCALE GENOMIC DNA]</scope>
    <source>
        <strain evidence="5">FSU 9682</strain>
    </source>
</reference>
<dbReference type="Gene3D" id="2.130.10.10">
    <property type="entry name" value="YVTN repeat-like/Quinoprotein amine dehydrogenase"/>
    <property type="match status" value="1"/>
</dbReference>
<sequence length="1111" mass="123805">MYWLNGIASKLSTANLREHASNATVDDASSTTAFPQTYDLVQVAASPHASVFVTCTTSTIYLWSVKPTTILSFIDRSEKHINEFGENKSILWKPDATSVVIMTTKNYLLLYAILNFDQRSFEFNFPHSHHAMVTGPGEGSGPRTMLLKFRLAIRVDAGVACGTSSDDTLIIATQRPAAIQCISWNPHEVNSTQTSVQNKLGFFVQSSEKIVSALYDKTMNISLWITDAGRAYFVQNTNVTKQRRRSSNSSNTPSSPTAASLNGNTASPTMPSYRESIAWHGVCFHGMDSDPLEADMQATCVAVNGKFSLIAVGTRSGKVYVYSAHNYTSTPTLSHVFTRDMNAPADARGSSSNTSIKTLAWTSDGYAIAVGFEKQGLAVWSVYGNLLCSISATDDIFYSRADNDDFGSELSQDAYVAGVQGLFWGPGNHQLFILSKHQPNTLSQLDPSKQNGALFTLPFAKSAITNFHNAENARRGLLQMDDRILLYNYGGDYQENNTTTIDPDAALWTQVLYPPMYITEHWPIRYASISQDGRFIAIAGRRGFAHYNTFSNRWKMFGNQQQEQSFLVRGGMAWYKNILIAACEVLNSPTSGGKIYELRLYSRDSNLDNAYILHNESLQSMPLYISICGTFLLVYTADNVLNIYSIQIRSENMNSGVSNGNGTTSIARLERIRRVAFVNIVARASRVRGISLFTSYNGDQMATLGDVISAHIMVLVDGKLIMLSPRIPDDDDDSDLTGQANTQAQYDLHILSDKTEYYWIGRRSVANLCTSIWVVDGKGVKVFANLLRGDDYGFSTFSNDPFESEPSTPTTPGILAARANLGRPYSLGYHIGPEPVSPSMSVVEMDGFSRWRIPSIRQLDEGTIYIPLDFYPHSVLLEKGVIVGVEQGMVFKESLGFMIYKMSSKTHLFIHHILQHLLRQSWEEDAVVFGRAYERLIYFGHSLEILLHTVLEEETENRNQRDPILPLVIKFLDQFPHALDVIVSCARKTEVALWEHLFSVVGEPKDLFELCLSDDRLRTATSYLIILQTMQPLAVGGKDTIRLLQKAMDVEDYELCKELVRFLSSIDNSGKTVQEALQVIKARMDPDNPLSPNTEDAQVDKVVKSMQEHVI</sequence>
<proteinExistence type="predicted"/>
<dbReference type="AlphaFoldDB" id="A0A068S1T3"/>
<keyword evidence="2" id="KW-0472">Membrane</keyword>
<dbReference type="VEuPathDB" id="FungiDB:LCOR_07402.1"/>
<dbReference type="InterPro" id="IPR015943">
    <property type="entry name" value="WD40/YVTN_repeat-like_dom_sf"/>
</dbReference>
<comment type="caution">
    <text evidence="5">The sequence shown here is derived from an EMBL/GenBank/DDBJ whole genome shotgun (WGS) entry which is preliminary data.</text>
</comment>
<dbReference type="InterPro" id="IPR040096">
    <property type="entry name" value="Ric1"/>
</dbReference>
<organism evidence="5 6">
    <name type="scientific">Lichtheimia corymbifera JMRC:FSU:9682</name>
    <dbReference type="NCBI Taxonomy" id="1263082"/>
    <lineage>
        <taxon>Eukaryota</taxon>
        <taxon>Fungi</taxon>
        <taxon>Fungi incertae sedis</taxon>
        <taxon>Mucoromycota</taxon>
        <taxon>Mucoromycotina</taxon>
        <taxon>Mucoromycetes</taxon>
        <taxon>Mucorales</taxon>
        <taxon>Lichtheimiaceae</taxon>
        <taxon>Lichtheimia</taxon>
    </lineage>
</organism>
<evidence type="ECO:0000256" key="1">
    <source>
        <dbReference type="ARBA" id="ARBA00004370"/>
    </source>
</evidence>
<dbReference type="GO" id="GO:0006886">
    <property type="term" value="P:intracellular protein transport"/>
    <property type="evidence" value="ECO:0007669"/>
    <property type="project" value="InterPro"/>
</dbReference>
<dbReference type="EMBL" id="CBTN010000036">
    <property type="protein sequence ID" value="CDH56343.1"/>
    <property type="molecule type" value="Genomic_DNA"/>
</dbReference>
<name>A0A068S1T3_9FUNG</name>
<evidence type="ECO:0000256" key="3">
    <source>
        <dbReference type="SAM" id="MobiDB-lite"/>
    </source>
</evidence>